<feature type="signal peptide" evidence="1">
    <location>
        <begin position="1"/>
        <end position="27"/>
    </location>
</feature>
<dbReference type="GO" id="GO:0003676">
    <property type="term" value="F:nucleic acid binding"/>
    <property type="evidence" value="ECO:0007669"/>
    <property type="project" value="InterPro"/>
</dbReference>
<dbReference type="InterPro" id="IPR035979">
    <property type="entry name" value="RBD_domain_sf"/>
</dbReference>
<gene>
    <name evidence="2" type="ORF">F8M41_024763</name>
</gene>
<dbReference type="OrthoDB" id="2342246at2759"/>
<evidence type="ECO:0000256" key="1">
    <source>
        <dbReference type="SAM" id="SignalP"/>
    </source>
</evidence>
<evidence type="ECO:0000313" key="2">
    <source>
        <dbReference type="EMBL" id="KAF0474149.1"/>
    </source>
</evidence>
<dbReference type="SUPFAM" id="SSF54928">
    <property type="entry name" value="RNA-binding domain, RBD"/>
    <property type="match status" value="1"/>
</dbReference>
<dbReference type="InterPro" id="IPR012677">
    <property type="entry name" value="Nucleotide-bd_a/b_plait_sf"/>
</dbReference>
<evidence type="ECO:0008006" key="4">
    <source>
        <dbReference type="Google" id="ProtNLM"/>
    </source>
</evidence>
<dbReference type="Gene3D" id="3.30.70.330">
    <property type="match status" value="1"/>
</dbReference>
<evidence type="ECO:0000313" key="3">
    <source>
        <dbReference type="Proteomes" id="UP000439903"/>
    </source>
</evidence>
<name>A0A8H4ABJ0_GIGMA</name>
<comment type="caution">
    <text evidence="2">The sequence shown here is derived from an EMBL/GenBank/DDBJ whole genome shotgun (WGS) entry which is preliminary data.</text>
</comment>
<accession>A0A8H4ABJ0</accession>
<dbReference type="Proteomes" id="UP000439903">
    <property type="component" value="Unassembled WGS sequence"/>
</dbReference>
<keyword evidence="3" id="KW-1185">Reference proteome</keyword>
<dbReference type="EMBL" id="WTPW01000857">
    <property type="protein sequence ID" value="KAF0474149.1"/>
    <property type="molecule type" value="Genomic_DNA"/>
</dbReference>
<organism evidence="2 3">
    <name type="scientific">Gigaspora margarita</name>
    <dbReference type="NCBI Taxonomy" id="4874"/>
    <lineage>
        <taxon>Eukaryota</taxon>
        <taxon>Fungi</taxon>
        <taxon>Fungi incertae sedis</taxon>
        <taxon>Mucoromycota</taxon>
        <taxon>Glomeromycotina</taxon>
        <taxon>Glomeromycetes</taxon>
        <taxon>Diversisporales</taxon>
        <taxon>Gigasporaceae</taxon>
        <taxon>Gigaspora</taxon>
    </lineage>
</organism>
<dbReference type="CDD" id="cd00590">
    <property type="entry name" value="RRM_SF"/>
    <property type="match status" value="1"/>
</dbReference>
<feature type="chain" id="PRO_5034470210" description="LAGLIDADG endonuclease" evidence="1">
    <location>
        <begin position="28"/>
        <end position="165"/>
    </location>
</feature>
<reference evidence="2 3" key="1">
    <citation type="journal article" date="2019" name="Environ. Microbiol.">
        <title>At the nexus of three kingdoms: the genome of the mycorrhizal fungus Gigaspora margarita provides insights into plant, endobacterial and fungal interactions.</title>
        <authorList>
            <person name="Venice F."/>
            <person name="Ghignone S."/>
            <person name="Salvioli di Fossalunga A."/>
            <person name="Amselem J."/>
            <person name="Novero M."/>
            <person name="Xianan X."/>
            <person name="Sedzielewska Toro K."/>
            <person name="Morin E."/>
            <person name="Lipzen A."/>
            <person name="Grigoriev I.V."/>
            <person name="Henrissat B."/>
            <person name="Martin F.M."/>
            <person name="Bonfante P."/>
        </authorList>
    </citation>
    <scope>NUCLEOTIDE SEQUENCE [LARGE SCALE GENOMIC DNA]</scope>
    <source>
        <strain evidence="2 3">BEG34</strain>
    </source>
</reference>
<dbReference type="AlphaFoldDB" id="A0A8H4ABJ0"/>
<keyword evidence="1" id="KW-0732">Signal</keyword>
<proteinExistence type="predicted"/>
<protein>
    <recommendedName>
        <fullName evidence="4">LAGLIDADG endonuclease</fullName>
    </recommendedName>
</protein>
<sequence length="165" mass="18834">MSKKQCTTLLSLILGIFVGGPLENVTAEKFTNLIDSFDKNNKINNVLKKPENKHGHLHFKSKSEAEEAYKSFNNERCIIDDKDLQKKTSSFKALIRRSDTQDLEGFLRNDNEFGDLNITKKFFAKLYEEEITPNSFIKLKKANLKKCGLKIGPSLEVKDYISKLG</sequence>